<dbReference type="AlphaFoldDB" id="A0A0F8ZS78"/>
<protein>
    <submittedName>
        <fullName evidence="1">Uncharacterized protein</fullName>
    </submittedName>
</protein>
<reference evidence="1" key="1">
    <citation type="journal article" date="2015" name="Nature">
        <title>Complex archaea that bridge the gap between prokaryotes and eukaryotes.</title>
        <authorList>
            <person name="Spang A."/>
            <person name="Saw J.H."/>
            <person name="Jorgensen S.L."/>
            <person name="Zaremba-Niedzwiedzka K."/>
            <person name="Martijn J."/>
            <person name="Lind A.E."/>
            <person name="van Eijk R."/>
            <person name="Schleper C."/>
            <person name="Guy L."/>
            <person name="Ettema T.J."/>
        </authorList>
    </citation>
    <scope>NUCLEOTIDE SEQUENCE</scope>
</reference>
<comment type="caution">
    <text evidence="1">The sequence shown here is derived from an EMBL/GenBank/DDBJ whole genome shotgun (WGS) entry which is preliminary data.</text>
</comment>
<dbReference type="EMBL" id="LAZR01049794">
    <property type="protein sequence ID" value="KKK88805.1"/>
    <property type="molecule type" value="Genomic_DNA"/>
</dbReference>
<accession>A0A0F8ZS78</accession>
<evidence type="ECO:0000313" key="1">
    <source>
        <dbReference type="EMBL" id="KKK88805.1"/>
    </source>
</evidence>
<feature type="non-terminal residue" evidence="1">
    <location>
        <position position="1"/>
    </location>
</feature>
<organism evidence="1">
    <name type="scientific">marine sediment metagenome</name>
    <dbReference type="NCBI Taxonomy" id="412755"/>
    <lineage>
        <taxon>unclassified sequences</taxon>
        <taxon>metagenomes</taxon>
        <taxon>ecological metagenomes</taxon>
    </lineage>
</organism>
<gene>
    <name evidence="1" type="ORF">LCGC14_2739490</name>
</gene>
<proteinExistence type="predicted"/>
<sequence length="97" mass="11255">RYLRENPPSSSSVILVSWPGMNNLMFAIARTLQRQGFQGDLLYIGEDAYGCTADIRFFNNFQLEELSFQPLQWGGMHDRIHKVNVLGKKPEDKWSMF</sequence>
<name>A0A0F8ZS78_9ZZZZ</name>